<dbReference type="GO" id="GO:0008233">
    <property type="term" value="F:peptidase activity"/>
    <property type="evidence" value="ECO:0007669"/>
    <property type="project" value="UniProtKB-KW"/>
</dbReference>
<protein>
    <submittedName>
        <fullName evidence="2">Intramembrane protease 2</fullName>
    </submittedName>
</protein>
<keyword evidence="2" id="KW-0645">Protease</keyword>
<keyword evidence="1" id="KW-1133">Transmembrane helix</keyword>
<dbReference type="AlphaFoldDB" id="A0A0B2UQZ6"/>
<name>A0A0B2UQZ6_TOXCA</name>
<sequence length="132" mass="14709">VERQHNLLEIPFRALNSPPYLHHSFLLPISKRQQCAAMSEATTTASPVVGDVPVANNSSNITFTIHEQATAYGSLYGMALLCIVVGSIRSLWFVQRQIRKKKLIEASITMKEAKKFPLTASCVLVGLYIFFK</sequence>
<feature type="non-terminal residue" evidence="2">
    <location>
        <position position="1"/>
    </location>
</feature>
<dbReference type="OrthoDB" id="29661at2759"/>
<proteinExistence type="predicted"/>
<dbReference type="STRING" id="6265.A0A0B2UQZ6"/>
<evidence type="ECO:0000256" key="1">
    <source>
        <dbReference type="SAM" id="Phobius"/>
    </source>
</evidence>
<dbReference type="Proteomes" id="UP000031036">
    <property type="component" value="Unassembled WGS sequence"/>
</dbReference>
<gene>
    <name evidence="2" type="primary">imp-2</name>
    <name evidence="2" type="ORF">Tcan_00367</name>
</gene>
<keyword evidence="1" id="KW-0472">Membrane</keyword>
<keyword evidence="1" id="KW-0812">Transmembrane</keyword>
<dbReference type="EMBL" id="JPKZ01021715">
    <property type="protein sequence ID" value="KHN71582.1"/>
    <property type="molecule type" value="Genomic_DNA"/>
</dbReference>
<accession>A0A0B2UQZ6</accession>
<keyword evidence="2" id="KW-0378">Hydrolase</keyword>
<evidence type="ECO:0000313" key="2">
    <source>
        <dbReference type="EMBL" id="KHN71582.1"/>
    </source>
</evidence>
<feature type="transmembrane region" description="Helical" evidence="1">
    <location>
        <begin position="75"/>
        <end position="94"/>
    </location>
</feature>
<reference evidence="2 3" key="1">
    <citation type="submission" date="2014-11" db="EMBL/GenBank/DDBJ databases">
        <title>Genetic blueprint of the zoonotic pathogen Toxocara canis.</title>
        <authorList>
            <person name="Zhu X.-Q."/>
            <person name="Korhonen P.K."/>
            <person name="Cai H."/>
            <person name="Young N.D."/>
            <person name="Nejsum P."/>
            <person name="von Samson-Himmelstjerna G."/>
            <person name="Boag P.R."/>
            <person name="Tan P."/>
            <person name="Li Q."/>
            <person name="Min J."/>
            <person name="Yang Y."/>
            <person name="Wang X."/>
            <person name="Fang X."/>
            <person name="Hall R.S."/>
            <person name="Hofmann A."/>
            <person name="Sternberg P.W."/>
            <person name="Jex A.R."/>
            <person name="Gasser R.B."/>
        </authorList>
    </citation>
    <scope>NUCLEOTIDE SEQUENCE [LARGE SCALE GENOMIC DNA]</scope>
    <source>
        <strain evidence="2">PN_DK_2014</strain>
    </source>
</reference>
<comment type="caution">
    <text evidence="2">The sequence shown here is derived from an EMBL/GenBank/DDBJ whole genome shotgun (WGS) entry which is preliminary data.</text>
</comment>
<feature type="non-terminal residue" evidence="2">
    <location>
        <position position="132"/>
    </location>
</feature>
<keyword evidence="3" id="KW-1185">Reference proteome</keyword>
<dbReference type="GO" id="GO:0006508">
    <property type="term" value="P:proteolysis"/>
    <property type="evidence" value="ECO:0007669"/>
    <property type="project" value="UniProtKB-KW"/>
</dbReference>
<evidence type="ECO:0000313" key="3">
    <source>
        <dbReference type="Proteomes" id="UP000031036"/>
    </source>
</evidence>
<organism evidence="2 3">
    <name type="scientific">Toxocara canis</name>
    <name type="common">Canine roundworm</name>
    <dbReference type="NCBI Taxonomy" id="6265"/>
    <lineage>
        <taxon>Eukaryota</taxon>
        <taxon>Metazoa</taxon>
        <taxon>Ecdysozoa</taxon>
        <taxon>Nematoda</taxon>
        <taxon>Chromadorea</taxon>
        <taxon>Rhabditida</taxon>
        <taxon>Spirurina</taxon>
        <taxon>Ascaridomorpha</taxon>
        <taxon>Ascaridoidea</taxon>
        <taxon>Toxocaridae</taxon>
        <taxon>Toxocara</taxon>
    </lineage>
</organism>